<accession>A0A9P5JXL5</accession>
<dbReference type="Pfam" id="PF00656">
    <property type="entry name" value="Peptidase_C14"/>
    <property type="match status" value="1"/>
</dbReference>
<keyword evidence="4" id="KW-1185">Reference proteome</keyword>
<dbReference type="InterPro" id="IPR050452">
    <property type="entry name" value="Metacaspase"/>
</dbReference>
<evidence type="ECO:0000313" key="4">
    <source>
        <dbReference type="Proteomes" id="UP000759537"/>
    </source>
</evidence>
<dbReference type="GO" id="GO:0006508">
    <property type="term" value="P:proteolysis"/>
    <property type="evidence" value="ECO:0007669"/>
    <property type="project" value="InterPro"/>
</dbReference>
<comment type="similarity">
    <text evidence="1">Belongs to the peptidase C14B family.</text>
</comment>
<reference evidence="3" key="2">
    <citation type="journal article" date="2020" name="Nat. Commun.">
        <title>Large-scale genome sequencing of mycorrhizal fungi provides insights into the early evolution of symbiotic traits.</title>
        <authorList>
            <person name="Miyauchi S."/>
            <person name="Kiss E."/>
            <person name="Kuo A."/>
            <person name="Drula E."/>
            <person name="Kohler A."/>
            <person name="Sanchez-Garcia M."/>
            <person name="Morin E."/>
            <person name="Andreopoulos B."/>
            <person name="Barry K.W."/>
            <person name="Bonito G."/>
            <person name="Buee M."/>
            <person name="Carver A."/>
            <person name="Chen C."/>
            <person name="Cichocki N."/>
            <person name="Clum A."/>
            <person name="Culley D."/>
            <person name="Crous P.W."/>
            <person name="Fauchery L."/>
            <person name="Girlanda M."/>
            <person name="Hayes R.D."/>
            <person name="Keri Z."/>
            <person name="LaButti K."/>
            <person name="Lipzen A."/>
            <person name="Lombard V."/>
            <person name="Magnuson J."/>
            <person name="Maillard F."/>
            <person name="Murat C."/>
            <person name="Nolan M."/>
            <person name="Ohm R.A."/>
            <person name="Pangilinan J."/>
            <person name="Pereira M.F."/>
            <person name="Perotto S."/>
            <person name="Peter M."/>
            <person name="Pfister S."/>
            <person name="Riley R."/>
            <person name="Sitrit Y."/>
            <person name="Stielow J.B."/>
            <person name="Szollosi G."/>
            <person name="Zifcakova L."/>
            <person name="Stursova M."/>
            <person name="Spatafora J.W."/>
            <person name="Tedersoo L."/>
            <person name="Vaario L.M."/>
            <person name="Yamada A."/>
            <person name="Yan M."/>
            <person name="Wang P."/>
            <person name="Xu J."/>
            <person name="Bruns T."/>
            <person name="Baldrian P."/>
            <person name="Vilgalys R."/>
            <person name="Dunand C."/>
            <person name="Henrissat B."/>
            <person name="Grigoriev I.V."/>
            <person name="Hibbett D."/>
            <person name="Nagy L.G."/>
            <person name="Martin F.M."/>
        </authorList>
    </citation>
    <scope>NUCLEOTIDE SEQUENCE</scope>
    <source>
        <strain evidence="3">Prilba</strain>
    </source>
</reference>
<evidence type="ECO:0000259" key="2">
    <source>
        <dbReference type="Pfam" id="PF00656"/>
    </source>
</evidence>
<reference evidence="3" key="1">
    <citation type="submission" date="2019-10" db="EMBL/GenBank/DDBJ databases">
        <authorList>
            <consortium name="DOE Joint Genome Institute"/>
            <person name="Kuo A."/>
            <person name="Miyauchi S."/>
            <person name="Kiss E."/>
            <person name="Drula E."/>
            <person name="Kohler A."/>
            <person name="Sanchez-Garcia M."/>
            <person name="Andreopoulos B."/>
            <person name="Barry K.W."/>
            <person name="Bonito G."/>
            <person name="Buee M."/>
            <person name="Carver A."/>
            <person name="Chen C."/>
            <person name="Cichocki N."/>
            <person name="Clum A."/>
            <person name="Culley D."/>
            <person name="Crous P.W."/>
            <person name="Fauchery L."/>
            <person name="Girlanda M."/>
            <person name="Hayes R."/>
            <person name="Keri Z."/>
            <person name="LaButti K."/>
            <person name="Lipzen A."/>
            <person name="Lombard V."/>
            <person name="Magnuson J."/>
            <person name="Maillard F."/>
            <person name="Morin E."/>
            <person name="Murat C."/>
            <person name="Nolan M."/>
            <person name="Ohm R."/>
            <person name="Pangilinan J."/>
            <person name="Pereira M."/>
            <person name="Perotto S."/>
            <person name="Peter M."/>
            <person name="Riley R."/>
            <person name="Sitrit Y."/>
            <person name="Stielow B."/>
            <person name="Szollosi G."/>
            <person name="Zifcakova L."/>
            <person name="Stursova M."/>
            <person name="Spatafora J.W."/>
            <person name="Tedersoo L."/>
            <person name="Vaario L.-M."/>
            <person name="Yamada A."/>
            <person name="Yan M."/>
            <person name="Wang P."/>
            <person name="Xu J."/>
            <person name="Bruns T."/>
            <person name="Baldrian P."/>
            <person name="Vilgalys R."/>
            <person name="Henrissat B."/>
            <person name="Grigoriev I.V."/>
            <person name="Hibbett D."/>
            <person name="Nagy L.G."/>
            <person name="Martin F.M."/>
        </authorList>
    </citation>
    <scope>NUCLEOTIDE SEQUENCE</scope>
    <source>
        <strain evidence="3">Prilba</strain>
    </source>
</reference>
<dbReference type="OrthoDB" id="3223806at2759"/>
<dbReference type="Gene3D" id="3.40.50.12660">
    <property type="match status" value="1"/>
</dbReference>
<evidence type="ECO:0000256" key="1">
    <source>
        <dbReference type="ARBA" id="ARBA00009005"/>
    </source>
</evidence>
<dbReference type="PANTHER" id="PTHR48104:SF30">
    <property type="entry name" value="METACASPASE-1"/>
    <property type="match status" value="1"/>
</dbReference>
<dbReference type="PANTHER" id="PTHR48104">
    <property type="entry name" value="METACASPASE-4"/>
    <property type="match status" value="1"/>
</dbReference>
<evidence type="ECO:0000313" key="3">
    <source>
        <dbReference type="EMBL" id="KAF8469277.1"/>
    </source>
</evidence>
<dbReference type="GO" id="GO:0005737">
    <property type="term" value="C:cytoplasm"/>
    <property type="evidence" value="ECO:0007669"/>
    <property type="project" value="TreeGrafter"/>
</dbReference>
<organism evidence="3 4">
    <name type="scientific">Russula ochroleuca</name>
    <dbReference type="NCBI Taxonomy" id="152965"/>
    <lineage>
        <taxon>Eukaryota</taxon>
        <taxon>Fungi</taxon>
        <taxon>Dikarya</taxon>
        <taxon>Basidiomycota</taxon>
        <taxon>Agaricomycotina</taxon>
        <taxon>Agaricomycetes</taxon>
        <taxon>Russulales</taxon>
        <taxon>Russulaceae</taxon>
        <taxon>Russula</taxon>
    </lineage>
</organism>
<dbReference type="GO" id="GO:0004197">
    <property type="term" value="F:cysteine-type endopeptidase activity"/>
    <property type="evidence" value="ECO:0007669"/>
    <property type="project" value="InterPro"/>
</dbReference>
<dbReference type="EMBL" id="WHVB01000029">
    <property type="protein sequence ID" value="KAF8469277.1"/>
    <property type="molecule type" value="Genomic_DNA"/>
</dbReference>
<sequence length="447" mass="50472">MGVLLSSLGTRCLNLWFRLSKWLPFRPWWTGGPYQNPPRDVEKGEGKAYGPTPKRRALLVGIEYHGSTSPIWTPLEGPHVDVDHFRNLLICTYGYSPEDIVVLKDDLSFSNRLQPTRASMIRELKRLVSGAAPGDRFTFLYSGHSDLQPSRRFYDFEDEEDGQDEVIITCDLRRIIDNELKYTLVKDLPVGCSLLSIFETRHSGSMLKLPHYHCNNVYVPWISNSDRWAEIRHNQNMRRHAVDLVGLPGSESWQSTLVARIGNPYWLRDTHSSSPLRINTEVGGRGVLSTNQCEMSVKAGPRGGTSILSPTLCESPTSYSGIKCNRWCSSRIKCDGWCRYDLIPRVSVVSLSARADLQRAWEGPRGSLTAVLCELLKKQPKPSYRTLMSHVNFQLHANARALHEYTLEEKGKAARGEGPGFDGELSNFRPPQLSSLSKLNMDDVLLL</sequence>
<dbReference type="InterPro" id="IPR011600">
    <property type="entry name" value="Pept_C14_caspase"/>
</dbReference>
<comment type="caution">
    <text evidence="3">The sequence shown here is derived from an EMBL/GenBank/DDBJ whole genome shotgun (WGS) entry which is preliminary data.</text>
</comment>
<gene>
    <name evidence="3" type="ORF">DFH94DRAFT_774374</name>
</gene>
<dbReference type="AlphaFoldDB" id="A0A9P5JXL5"/>
<name>A0A9P5JXL5_9AGAM</name>
<proteinExistence type="inferred from homology"/>
<feature type="domain" description="Peptidase C14 caspase" evidence="2">
    <location>
        <begin position="54"/>
        <end position="398"/>
    </location>
</feature>
<protein>
    <submittedName>
        <fullName evidence="3">Caspase domain-containing protein</fullName>
    </submittedName>
</protein>
<dbReference type="Proteomes" id="UP000759537">
    <property type="component" value="Unassembled WGS sequence"/>
</dbReference>